<name>A0ABW8V879_9PROT</name>
<proteinExistence type="predicted"/>
<dbReference type="EMBL" id="JBJLSN010000020">
    <property type="protein sequence ID" value="MFL7902585.1"/>
    <property type="molecule type" value="Genomic_DNA"/>
</dbReference>
<keyword evidence="4" id="KW-1185">Reference proteome</keyword>
<accession>A0ABW8V879</accession>
<dbReference type="PROSITE" id="PS51154">
    <property type="entry name" value="MACRO"/>
    <property type="match status" value="1"/>
</dbReference>
<sequence>MLVYLRNSLFDSPAQTLVNTVNLEGVMGKGIAAEFKARYPDMFRQYKKACNAGELKVGGLHLWRGPDKWVLNFPTKTTWRKPSQLSYIIAGLEKFSSTYEEMGITSISFPPLGCGNGQLDWSEVKPVMESYLRRLPIHVYVHDQQVRIGFLPEHEHPIPSNRPMQYSEFLGHIRILIYSLRGEFQTMQGGNIFSAYINENNDIKITRGGRAEIIPHEELEYAWSILQIGLLTSDSYSGENRKRYKSYLFSIIAQLPYVSAAYVQHVREGNTIPGHGLYLTNSDDTPTADLSSAKQGLLWEYQ</sequence>
<gene>
    <name evidence="3" type="ORF">ACJ41P_15745</name>
</gene>
<evidence type="ECO:0000313" key="3">
    <source>
        <dbReference type="EMBL" id="MFL7902585.1"/>
    </source>
</evidence>
<dbReference type="Proteomes" id="UP001628281">
    <property type="component" value="Unassembled WGS sequence"/>
</dbReference>
<organism evidence="3 4">
    <name type="scientific">Azospirillum argentinense</name>
    <dbReference type="NCBI Taxonomy" id="2970906"/>
    <lineage>
        <taxon>Bacteria</taxon>
        <taxon>Pseudomonadati</taxon>
        <taxon>Pseudomonadota</taxon>
        <taxon>Alphaproteobacteria</taxon>
        <taxon>Rhodospirillales</taxon>
        <taxon>Azospirillaceae</taxon>
        <taxon>Azospirillum</taxon>
    </lineage>
</organism>
<evidence type="ECO:0000256" key="1">
    <source>
        <dbReference type="ARBA" id="ARBA00035885"/>
    </source>
</evidence>
<dbReference type="SUPFAM" id="SSF52949">
    <property type="entry name" value="Macro domain-like"/>
    <property type="match status" value="1"/>
</dbReference>
<dbReference type="RefSeq" id="WP_407824490.1">
    <property type="nucleotide sequence ID" value="NZ_JBJLSN010000020.1"/>
</dbReference>
<comment type="catalytic activity">
    <reaction evidence="1">
        <text>an N-(ADP-alpha-D-ribosyl)-thymidine in DNA + H2O = a thymidine in DNA + ADP-D-ribose</text>
        <dbReference type="Rhea" id="RHEA:71655"/>
        <dbReference type="Rhea" id="RHEA-COMP:13556"/>
        <dbReference type="Rhea" id="RHEA-COMP:18051"/>
        <dbReference type="ChEBI" id="CHEBI:15377"/>
        <dbReference type="ChEBI" id="CHEBI:57967"/>
        <dbReference type="ChEBI" id="CHEBI:137386"/>
        <dbReference type="ChEBI" id="CHEBI:191199"/>
    </reaction>
    <physiologicalReaction direction="left-to-right" evidence="1">
        <dbReference type="Rhea" id="RHEA:71656"/>
    </physiologicalReaction>
</comment>
<protein>
    <submittedName>
        <fullName evidence="3">Macro domain-containing protein</fullName>
    </submittedName>
</protein>
<reference evidence="3 4" key="1">
    <citation type="submission" date="2024-11" db="EMBL/GenBank/DDBJ databases">
        <title>Draft genome sequences of two bacteria associated to sugarcane roots in Colombia.</title>
        <authorList>
            <person name="Pardo-Diaz S."/>
            <person name="Masmela-Mendoza J."/>
            <person name="Delgadillo-Duran P."/>
            <person name="Bautista E.J."/>
            <person name="Rojas-Tapias D.F."/>
        </authorList>
    </citation>
    <scope>NUCLEOTIDE SEQUENCE [LARGE SCALE GENOMIC DNA]</scope>
    <source>
        <strain evidence="3 4">Ap18</strain>
    </source>
</reference>
<feature type="domain" description="Macro" evidence="2">
    <location>
        <begin position="1"/>
        <end position="148"/>
    </location>
</feature>
<dbReference type="PANTHER" id="PTHR12521">
    <property type="entry name" value="PROTEIN C6ORF130"/>
    <property type="match status" value="1"/>
</dbReference>
<dbReference type="Gene3D" id="3.40.220.10">
    <property type="entry name" value="Leucine Aminopeptidase, subunit E, domain 1"/>
    <property type="match status" value="1"/>
</dbReference>
<dbReference type="Pfam" id="PF01661">
    <property type="entry name" value="Macro"/>
    <property type="match status" value="1"/>
</dbReference>
<comment type="caution">
    <text evidence="3">The sequence shown here is derived from an EMBL/GenBank/DDBJ whole genome shotgun (WGS) entry which is preliminary data.</text>
</comment>
<dbReference type="InterPro" id="IPR002589">
    <property type="entry name" value="Macro_dom"/>
</dbReference>
<dbReference type="PANTHER" id="PTHR12521:SF0">
    <property type="entry name" value="ADP-RIBOSE GLYCOHYDROLASE OARD1"/>
    <property type="match status" value="1"/>
</dbReference>
<dbReference type="InterPro" id="IPR043472">
    <property type="entry name" value="Macro_dom-like"/>
</dbReference>
<evidence type="ECO:0000259" key="2">
    <source>
        <dbReference type="PROSITE" id="PS51154"/>
    </source>
</evidence>
<evidence type="ECO:0000313" key="4">
    <source>
        <dbReference type="Proteomes" id="UP001628281"/>
    </source>
</evidence>
<dbReference type="SMART" id="SM00506">
    <property type="entry name" value="A1pp"/>
    <property type="match status" value="1"/>
</dbReference>
<dbReference type="InterPro" id="IPR050892">
    <property type="entry name" value="ADP-ribose_metab_enzymes"/>
</dbReference>